<evidence type="ECO:0000313" key="1">
    <source>
        <dbReference type="EMBL" id="CAA9401571.1"/>
    </source>
</evidence>
<dbReference type="EMBL" id="CADCVA010000029">
    <property type="protein sequence ID" value="CAA9401571.1"/>
    <property type="molecule type" value="Genomic_DNA"/>
</dbReference>
<reference evidence="1" key="1">
    <citation type="submission" date="2020-02" db="EMBL/GenBank/DDBJ databases">
        <authorList>
            <person name="Meier V. D."/>
        </authorList>
    </citation>
    <scope>NUCLEOTIDE SEQUENCE</scope>
    <source>
        <strain evidence="1">AVDCRST_MAG82</strain>
    </source>
</reference>
<protein>
    <submittedName>
        <fullName evidence="1">Uncharacterized protein</fullName>
    </submittedName>
</protein>
<dbReference type="AlphaFoldDB" id="A0A6J4P1B9"/>
<name>A0A6J4P1B9_9ACTN</name>
<sequence>MRIMRPGADNAEALAWLERALGHARDEGQKRLENLLEIVRADVVFEMRLVTGALDGKPSRDGGIGGR</sequence>
<organism evidence="1">
    <name type="scientific">uncultured Rubrobacteraceae bacterium</name>
    <dbReference type="NCBI Taxonomy" id="349277"/>
    <lineage>
        <taxon>Bacteria</taxon>
        <taxon>Bacillati</taxon>
        <taxon>Actinomycetota</taxon>
        <taxon>Rubrobacteria</taxon>
        <taxon>Rubrobacterales</taxon>
        <taxon>Rubrobacteraceae</taxon>
        <taxon>environmental samples</taxon>
    </lineage>
</organism>
<accession>A0A6J4P1B9</accession>
<proteinExistence type="predicted"/>
<gene>
    <name evidence="1" type="ORF">AVDCRST_MAG82-237</name>
</gene>